<dbReference type="GO" id="GO:0022857">
    <property type="term" value="F:transmembrane transporter activity"/>
    <property type="evidence" value="ECO:0007669"/>
    <property type="project" value="InterPro"/>
</dbReference>
<evidence type="ECO:0000256" key="2">
    <source>
        <dbReference type="ARBA" id="ARBA00022448"/>
    </source>
</evidence>
<dbReference type="GeneID" id="20813949"/>
<dbReference type="VEuPathDB" id="FungiDB:H257_11953"/>
<evidence type="ECO:0000256" key="4">
    <source>
        <dbReference type="ARBA" id="ARBA00022989"/>
    </source>
</evidence>
<gene>
    <name evidence="10" type="ORF">H257_11953</name>
</gene>
<feature type="transmembrane region" description="Helical" evidence="7">
    <location>
        <begin position="240"/>
        <end position="267"/>
    </location>
</feature>
<feature type="transmembrane region" description="Helical" evidence="7">
    <location>
        <begin position="55"/>
        <end position="78"/>
    </location>
</feature>
<dbReference type="STRING" id="112090.W4G0A9"/>
<dbReference type="OrthoDB" id="78209at2759"/>
<dbReference type="PANTHER" id="PTHR23505">
    <property type="entry name" value="SPINSTER"/>
    <property type="match status" value="1"/>
</dbReference>
<protein>
    <recommendedName>
        <fullName evidence="9">Major facilitator superfamily (MFS) profile domain-containing protein</fullName>
    </recommendedName>
</protein>
<evidence type="ECO:0000313" key="10">
    <source>
        <dbReference type="EMBL" id="ETV73132.1"/>
    </source>
</evidence>
<evidence type="ECO:0000256" key="7">
    <source>
        <dbReference type="SAM" id="Phobius"/>
    </source>
</evidence>
<evidence type="ECO:0000256" key="1">
    <source>
        <dbReference type="ARBA" id="ARBA00004141"/>
    </source>
</evidence>
<feature type="signal peptide" evidence="8">
    <location>
        <begin position="1"/>
        <end position="27"/>
    </location>
</feature>
<comment type="subcellular location">
    <subcellularLocation>
        <location evidence="1">Membrane</location>
        <topology evidence="1">Multi-pass membrane protein</topology>
    </subcellularLocation>
</comment>
<keyword evidence="5 7" id="KW-0472">Membrane</keyword>
<dbReference type="Pfam" id="PF07690">
    <property type="entry name" value="MFS_1"/>
    <property type="match status" value="1"/>
</dbReference>
<feature type="transmembrane region" description="Helical" evidence="7">
    <location>
        <begin position="147"/>
        <end position="167"/>
    </location>
</feature>
<feature type="transmembrane region" description="Helical" evidence="7">
    <location>
        <begin position="345"/>
        <end position="367"/>
    </location>
</feature>
<proteinExistence type="inferred from homology"/>
<dbReference type="PANTHER" id="PTHR23505:SF79">
    <property type="entry name" value="PROTEIN SPINSTER"/>
    <property type="match status" value="1"/>
</dbReference>
<dbReference type="GO" id="GO:0016020">
    <property type="term" value="C:membrane"/>
    <property type="evidence" value="ECO:0007669"/>
    <property type="project" value="UniProtKB-SubCell"/>
</dbReference>
<feature type="transmembrane region" description="Helical" evidence="7">
    <location>
        <begin position="279"/>
        <end position="300"/>
    </location>
</feature>
<comment type="similarity">
    <text evidence="6">Belongs to the major facilitator superfamily. Spinster (TC 2.A.1.49) family.</text>
</comment>
<dbReference type="InterPro" id="IPR011701">
    <property type="entry name" value="MFS"/>
</dbReference>
<dbReference type="InterPro" id="IPR044770">
    <property type="entry name" value="MFS_spinster-like"/>
</dbReference>
<dbReference type="AlphaFoldDB" id="W4G0A9"/>
<reference evidence="10" key="1">
    <citation type="submission" date="2013-12" db="EMBL/GenBank/DDBJ databases">
        <title>The Genome Sequence of Aphanomyces astaci APO3.</title>
        <authorList>
            <consortium name="The Broad Institute Genomics Platform"/>
            <person name="Russ C."/>
            <person name="Tyler B."/>
            <person name="van West P."/>
            <person name="Dieguez-Uribeondo J."/>
            <person name="Young S.K."/>
            <person name="Zeng Q."/>
            <person name="Gargeya S."/>
            <person name="Fitzgerald M."/>
            <person name="Abouelleil A."/>
            <person name="Alvarado L."/>
            <person name="Chapman S.B."/>
            <person name="Gainer-Dewar J."/>
            <person name="Goldberg J."/>
            <person name="Griggs A."/>
            <person name="Gujja S."/>
            <person name="Hansen M."/>
            <person name="Howarth C."/>
            <person name="Imamovic A."/>
            <person name="Ireland A."/>
            <person name="Larimer J."/>
            <person name="McCowan C."/>
            <person name="Murphy C."/>
            <person name="Pearson M."/>
            <person name="Poon T.W."/>
            <person name="Priest M."/>
            <person name="Roberts A."/>
            <person name="Saif S."/>
            <person name="Shea T."/>
            <person name="Sykes S."/>
            <person name="Wortman J."/>
            <person name="Nusbaum C."/>
            <person name="Birren B."/>
        </authorList>
    </citation>
    <scope>NUCLEOTIDE SEQUENCE [LARGE SCALE GENOMIC DNA]</scope>
    <source>
        <strain evidence="10">APO3</strain>
    </source>
</reference>
<keyword evidence="3 7" id="KW-0812">Transmembrane</keyword>
<sequence length="471" mass="50747">MPSEPMTSTTMPPWIFVLLCAINFVNSFDRGITSGAPAQFQYFIQVSHNTTDPGALLGLLSSSFVTTFAISIPLFGYLAMTTKPFRLISIGLAVWVVAVAISSISKSANSFELLLLGRFLSGVGEASFQCIAPPFINDHSPSNFQTMWLGVYMISSTVGAIAGNIAASTLSATSWGWDSVFAMEGLAMVPLLWLCFFGVPDEFNRIRNDNPTESQSLLAIESASHKSFFGEVWDVCTNAAFAWLSLGVAAMMFSSAGLDIFITLLLLGLGVFSSETDANVTMGFLTVATNLVGTLLGGVVLDWTSRGAPYKRQYYAVRQMALGFPLGLGAMLLSLAALPDRTWYLVWNGLTSVISGTISPVVMIAMFHSVHPSQQALAVGLNSLSRHVLGDVPAPIIMGYIKDAWAPHCNSVLVDGVVVLNPECHQDKDGLIQAMMFPLAWMAWAIACFGIALYFARRNMVKAKNALLDSP</sequence>
<dbReference type="RefSeq" id="XP_009837337.1">
    <property type="nucleotide sequence ID" value="XM_009839035.1"/>
</dbReference>
<dbReference type="PROSITE" id="PS50850">
    <property type="entry name" value="MFS"/>
    <property type="match status" value="1"/>
</dbReference>
<keyword evidence="2" id="KW-0813">Transport</keyword>
<dbReference type="SUPFAM" id="SSF103473">
    <property type="entry name" value="MFS general substrate transporter"/>
    <property type="match status" value="1"/>
</dbReference>
<feature type="domain" description="Major facilitator superfamily (MFS) profile" evidence="9">
    <location>
        <begin position="15"/>
        <end position="462"/>
    </location>
</feature>
<dbReference type="Gene3D" id="1.20.1250.20">
    <property type="entry name" value="MFS general substrate transporter like domains"/>
    <property type="match status" value="1"/>
</dbReference>
<feature type="transmembrane region" description="Helical" evidence="7">
    <location>
        <begin position="85"/>
        <end position="105"/>
    </location>
</feature>
<dbReference type="EMBL" id="KI913150">
    <property type="protein sequence ID" value="ETV73132.1"/>
    <property type="molecule type" value="Genomic_DNA"/>
</dbReference>
<dbReference type="InterPro" id="IPR036259">
    <property type="entry name" value="MFS_trans_sf"/>
</dbReference>
<evidence type="ECO:0000256" key="5">
    <source>
        <dbReference type="ARBA" id="ARBA00023136"/>
    </source>
</evidence>
<feature type="chain" id="PRO_5004842157" description="Major facilitator superfamily (MFS) profile domain-containing protein" evidence="8">
    <location>
        <begin position="28"/>
        <end position="471"/>
    </location>
</feature>
<dbReference type="InterPro" id="IPR020846">
    <property type="entry name" value="MFS_dom"/>
</dbReference>
<evidence type="ECO:0000259" key="9">
    <source>
        <dbReference type="PROSITE" id="PS50850"/>
    </source>
</evidence>
<evidence type="ECO:0000256" key="8">
    <source>
        <dbReference type="SAM" id="SignalP"/>
    </source>
</evidence>
<accession>W4G0A9</accession>
<evidence type="ECO:0000256" key="6">
    <source>
        <dbReference type="ARBA" id="ARBA00024338"/>
    </source>
</evidence>
<name>W4G0A9_APHAT</name>
<keyword evidence="4 7" id="KW-1133">Transmembrane helix</keyword>
<feature type="transmembrane region" description="Helical" evidence="7">
    <location>
        <begin position="435"/>
        <end position="456"/>
    </location>
</feature>
<evidence type="ECO:0000256" key="3">
    <source>
        <dbReference type="ARBA" id="ARBA00022692"/>
    </source>
</evidence>
<keyword evidence="8" id="KW-0732">Signal</keyword>
<feature type="transmembrane region" description="Helical" evidence="7">
    <location>
        <begin position="320"/>
        <end position="338"/>
    </location>
</feature>
<feature type="transmembrane region" description="Helical" evidence="7">
    <location>
        <begin position="179"/>
        <end position="199"/>
    </location>
</feature>
<organism evidence="10">
    <name type="scientific">Aphanomyces astaci</name>
    <name type="common">Crayfish plague agent</name>
    <dbReference type="NCBI Taxonomy" id="112090"/>
    <lineage>
        <taxon>Eukaryota</taxon>
        <taxon>Sar</taxon>
        <taxon>Stramenopiles</taxon>
        <taxon>Oomycota</taxon>
        <taxon>Saprolegniomycetes</taxon>
        <taxon>Saprolegniales</taxon>
        <taxon>Verrucalvaceae</taxon>
        <taxon>Aphanomyces</taxon>
    </lineage>
</organism>